<organism evidence="1 2">
    <name type="scientific">Ooceraea biroi</name>
    <name type="common">Clonal raider ant</name>
    <name type="synonym">Cerapachys biroi</name>
    <dbReference type="NCBI Taxonomy" id="2015173"/>
    <lineage>
        <taxon>Eukaryota</taxon>
        <taxon>Metazoa</taxon>
        <taxon>Ecdysozoa</taxon>
        <taxon>Arthropoda</taxon>
        <taxon>Hexapoda</taxon>
        <taxon>Insecta</taxon>
        <taxon>Pterygota</taxon>
        <taxon>Neoptera</taxon>
        <taxon>Endopterygota</taxon>
        <taxon>Hymenoptera</taxon>
        <taxon>Apocrita</taxon>
        <taxon>Aculeata</taxon>
        <taxon>Formicoidea</taxon>
        <taxon>Formicidae</taxon>
        <taxon>Dorylinae</taxon>
        <taxon>Ooceraea</taxon>
    </lineage>
</organism>
<name>A0A3L8DB54_OOCBI</name>
<dbReference type="Proteomes" id="UP000279307">
    <property type="component" value="Chromosome 10"/>
</dbReference>
<gene>
    <name evidence="1" type="ORF">DMN91_009972</name>
</gene>
<comment type="caution">
    <text evidence="1">The sequence shown here is derived from an EMBL/GenBank/DDBJ whole genome shotgun (WGS) entry which is preliminary data.</text>
</comment>
<accession>A0A3L8DB54</accession>
<reference evidence="1 2" key="1">
    <citation type="journal article" date="2018" name="Genome Res.">
        <title>The genomic architecture and molecular evolution of ant odorant receptors.</title>
        <authorList>
            <person name="McKenzie S.K."/>
            <person name="Kronauer D.J.C."/>
        </authorList>
    </citation>
    <scope>NUCLEOTIDE SEQUENCE [LARGE SCALE GENOMIC DNA]</scope>
    <source>
        <strain evidence="1">Clonal line C1</strain>
    </source>
</reference>
<dbReference type="EMBL" id="QOIP01000010">
    <property type="protein sequence ID" value="RLU17735.1"/>
    <property type="molecule type" value="Genomic_DNA"/>
</dbReference>
<evidence type="ECO:0000313" key="2">
    <source>
        <dbReference type="Proteomes" id="UP000279307"/>
    </source>
</evidence>
<dbReference type="AlphaFoldDB" id="A0A3L8DB54"/>
<sequence length="154" mass="18282">MVDEKRRKAAEISEESRRLRLALIKQKEEDARKKIHLIREIKASRTTRPDPVESSGLGFLCEVSMTELGKKVLSAKARLKEEAERRNTVIRQEHERRRNLMRSNQQFLERYKATRQAIYSSSNSQAAIIDFPEIERLWRALKERKTCRCEEQKR</sequence>
<dbReference type="OrthoDB" id="10262255at2759"/>
<proteinExistence type="predicted"/>
<protein>
    <submittedName>
        <fullName evidence="1">Uncharacterized protein</fullName>
    </submittedName>
</protein>
<evidence type="ECO:0000313" key="1">
    <source>
        <dbReference type="EMBL" id="RLU17735.1"/>
    </source>
</evidence>